<proteinExistence type="predicted"/>
<reference evidence="1 2" key="1">
    <citation type="submission" date="2023-08" db="EMBL/GenBank/DDBJ databases">
        <title>Oxalobacteraceae gen .nov., isolated from river sludge outside the plant.</title>
        <authorList>
            <person name="Zhao S.Y."/>
        </authorList>
    </citation>
    <scope>NUCLEOTIDE SEQUENCE [LARGE SCALE GENOMIC DNA]</scope>
    <source>
        <strain evidence="1 2">R-40</strain>
    </source>
</reference>
<dbReference type="Proteomes" id="UP001225596">
    <property type="component" value="Unassembled WGS sequence"/>
</dbReference>
<keyword evidence="2" id="KW-1185">Reference proteome</keyword>
<dbReference type="RefSeq" id="WP_338438029.1">
    <property type="nucleotide sequence ID" value="NZ_JAUYVH010000015.1"/>
</dbReference>
<comment type="caution">
    <text evidence="1">The sequence shown here is derived from an EMBL/GenBank/DDBJ whole genome shotgun (WGS) entry which is preliminary data.</text>
</comment>
<accession>A0ABU1BST8</accession>
<name>A0ABU1BST8_9BURK</name>
<protein>
    <submittedName>
        <fullName evidence="1">Uncharacterized protein</fullName>
    </submittedName>
</protein>
<organism evidence="1 2">
    <name type="scientific">Keguizhuia sedimenti</name>
    <dbReference type="NCBI Taxonomy" id="3064264"/>
    <lineage>
        <taxon>Bacteria</taxon>
        <taxon>Pseudomonadati</taxon>
        <taxon>Pseudomonadota</taxon>
        <taxon>Betaproteobacteria</taxon>
        <taxon>Burkholderiales</taxon>
        <taxon>Oxalobacteraceae</taxon>
        <taxon>Keguizhuia</taxon>
    </lineage>
</organism>
<evidence type="ECO:0000313" key="1">
    <source>
        <dbReference type="EMBL" id="MDQ9172032.1"/>
    </source>
</evidence>
<dbReference type="EMBL" id="JAUYVH010000015">
    <property type="protein sequence ID" value="MDQ9172032.1"/>
    <property type="molecule type" value="Genomic_DNA"/>
</dbReference>
<evidence type="ECO:0000313" key="2">
    <source>
        <dbReference type="Proteomes" id="UP001225596"/>
    </source>
</evidence>
<sequence>MKIEDLHNIQSKTEGFSKKARKAFLGALPDCEPEKTVRRSYGISMSGIWITDVSIMDRRSVKAQLAGHGDYRAIWWKLNCTLHQFFKPHSTLEHRMHRFHSQHHALTFFYFQALREYRQIFHAIKSHGLIAGIRCAAMQVKHARKEQL</sequence>
<gene>
    <name evidence="1" type="ORF">Q8A64_16590</name>
</gene>